<dbReference type="EMBL" id="JAVHNQ010000007">
    <property type="protein sequence ID" value="KAK6341254.1"/>
    <property type="molecule type" value="Genomic_DNA"/>
</dbReference>
<feature type="compositionally biased region" description="Low complexity" evidence="1">
    <location>
        <begin position="25"/>
        <end position="36"/>
    </location>
</feature>
<accession>A0AAV9UIT8</accession>
<gene>
    <name evidence="3" type="primary">USP34_1</name>
    <name evidence="3" type="ORF">TWF696_008338</name>
</gene>
<dbReference type="InterPro" id="IPR018200">
    <property type="entry name" value="USP_CS"/>
</dbReference>
<feature type="compositionally biased region" description="Polar residues" evidence="1">
    <location>
        <begin position="149"/>
        <end position="168"/>
    </location>
</feature>
<proteinExistence type="predicted"/>
<dbReference type="InterPro" id="IPR021905">
    <property type="entry name" value="DUF3517"/>
</dbReference>
<dbReference type="GO" id="GO:0005634">
    <property type="term" value="C:nucleus"/>
    <property type="evidence" value="ECO:0007669"/>
    <property type="project" value="TreeGrafter"/>
</dbReference>
<dbReference type="PROSITE" id="PS50235">
    <property type="entry name" value="USP_3"/>
    <property type="match status" value="1"/>
</dbReference>
<dbReference type="InterPro" id="IPR001394">
    <property type="entry name" value="Peptidase_C19_UCH"/>
</dbReference>
<organism evidence="3 4">
    <name type="scientific">Orbilia brochopaga</name>
    <dbReference type="NCBI Taxonomy" id="3140254"/>
    <lineage>
        <taxon>Eukaryota</taxon>
        <taxon>Fungi</taxon>
        <taxon>Dikarya</taxon>
        <taxon>Ascomycota</taxon>
        <taxon>Pezizomycotina</taxon>
        <taxon>Orbiliomycetes</taxon>
        <taxon>Orbiliales</taxon>
        <taxon>Orbiliaceae</taxon>
        <taxon>Orbilia</taxon>
    </lineage>
</organism>
<keyword evidence="4" id="KW-1185">Reference proteome</keyword>
<feature type="domain" description="USP" evidence="2">
    <location>
        <begin position="1632"/>
        <end position="1962"/>
    </location>
</feature>
<reference evidence="3 4" key="1">
    <citation type="submission" date="2019-10" db="EMBL/GenBank/DDBJ databases">
        <authorList>
            <person name="Palmer J.M."/>
        </authorList>
    </citation>
    <scope>NUCLEOTIDE SEQUENCE [LARGE SCALE GENOMIC DNA]</scope>
    <source>
        <strain evidence="3 4">TWF696</strain>
    </source>
</reference>
<feature type="region of interest" description="Disordered" evidence="1">
    <location>
        <begin position="2512"/>
        <end position="2537"/>
    </location>
</feature>
<feature type="compositionally biased region" description="Polar residues" evidence="1">
    <location>
        <begin position="1"/>
        <end position="24"/>
    </location>
</feature>
<sequence>MDGDGQNNNPGMAIENQVSTGRLNSASPSSAPSSAAINMNHQTINGTHFDGLNNPTPPRRPSYEDDDTDPARPRKRPATLATVELLSAECMSAQATNSRGDVNMANGSPLAEEDASSEHTMPNDDTDAPASTAQVSAAQDDNAARIDSDNQNTLKSDDSQISPDSEGSSPIVGDSDGVEEEYKNTNYVISNADRDSSGSVPMLEEEEMTVSQDSQESGYQTFETVILPTLRPHTYSENDGRAFFVPMYSKIGNDLSNTVSALRELYPCVAVLSNSDSPEKFNQVHNEGLHAWRYLPQVMASALKRSPSLGLIFSTQPLRPGTMAASALLFKTFRAFFKVALRMVQYDLDRMTNLPSSAAHRPFSTTFIGVAADICRIQPVGMPHNYTDESKAIVTDLWSDIMTLTLDEPYGFEIFKEYLDAVLERLPRQPDLMEALRQLFRFPSAVLKITAEMSAFDDASVRQNGEIARTRVTQQCYDICLLTQKRLKGFINDTFLESKEDFNALVDCSAHLLNETVAMEPGLIDDNSEFQLAVDFSLYPMEFRPLIADACLRMTIYDLALRKCKKLEVRLHALTTICNELLEVWKKRNMKREDPLLRCIAFFIRTSGLVEYILGPHSHFQLIQKASNVVGFLIVMGDFDRHFLEVVWQPIIAVRDQREVHATIALLQDLCHNMTLSNHYDSCKVLCNAPVNAWDEALTNYLDRVLAEIKGHGQHGALPVEIAPYNLLIRLFGLSFDILASSPSAAFTNYLAAKFDWLYTWLGDLLLYGPQIQEKKELIGKCVTAMEQGLGYKATDLYILNAVLESFPSDTGIAEGGVGVTIGQEIVEMDLISLLVRQTILCVESQTTFESLYQDLHPIFKLLRLVMLHTPDLIQTEHASQLWLVLCGENSRDPRVRNCSFGFFSDFLSQPSSIDGGQTNTFMRALFKEYFPEMRPELFVPSVLDFCKHAVVYFNPNLESQMNENLELLQIDGIDQVWRIVTTAPQDEIAHDAINYLVHVFADQSETPSYSGNTLLTKINCDLVNISIKELGEAASSLQIGPTSDPSITTDSPTSQSALKFRRSLLVLQELLEVSPPTGNIIQKARSFEYPGLEEELSEILTISFQGYAPKYQAQKCDITVPASTSGKDFYAYIGAVTGLQNFRVICAGRELFLAETVRSLTEIGLQNESFMILQSRTTPINIAGLTTNEAVRREVQKHFAELCQLLTLPDEYSEKIWRLVARFPPPEDRYSEIKDELVNTPIESTTSHPFKLLYALAIVKAALFNTVPGSMDLSTVDPLNEWTSKTLISFDVTKLRAAYSQTEVVHALLECLLLLIPHISGLQPPANTSHDTVGLVTFLLALLTDFQGSMAPEDGKVCIRAFRALLAICIQDSVGLDLVVSDGRFPALLRSFLLEDPREYMRKEVSDAVVLACHDACTLRNIDESAGASPHRAELALHIWKALYDLIPHTLERAPQSLMAFEATSEVFGMISRFDHANVKPALYFSDWCGLLLKHRCQESIDYLTQDNVVYGLSHLMMACISAAKGYSSSWIPHENLAQLLQQQFLFPPLTGTRDSDPEAMDLGETSEAIVLTSPSRRQLNSLTTMVLQSLPELDSLVGFLRQVLSEAAPGLPSIYSIDRSRWLRSDAGHVGLRNLSNTCYLNSLLTQLFMNLPFREFILQAKCETIPPNPLSTLQIVFANLQNSWQKAFEPKDFVATIRDYDGDLIDVGIQMDVEEFYNLLCDRIESQITPADAKKDFRAFFGGTFVQQVKSMECEHVSEREEQFSAIQCDIKGKKNLQESLKAYVEGETLNGDNKYSCTNCNRHVDAVKRTCLKQIPNQVIFHLKRFEFDLRTMNRSKINDAFEFPTRIDLHPYSMDAANQSQDDAPKTDEFELVGVLVHSGTAETGHYYSYIKDREGKFSDGMPLWFEFNDSEVTTFDPSTIPSSCFGGPDTLPSKDGLLGHSYMKPFSAYMLFYERVASQAQQPSPPVGIEVDLGQEIFNENEQALRRYCLFDPSHLDFMAKLLQRLQALNGGCCTEHHILETKMLCLFLDTFEQIAIKIKDCEQTIDMLTVLSKAVKSCRLCCRSLLEWLRIRQDLLRNILLRCFIPKVRQEFGNLVIFALQNMESPRSNSPIKEPDQEMLVDWIISECGDYFEYLGYHMRAWDDYFGFLRSLAEMSSETVVQLVNAGFLKRCLDILMIEYVLRPTKIKYGSLARFVDKGRKMLHSGLLDFIGTLLDHCDLQNPVGEVDDDDEEEDCRPNVDGQGIPITKRELQLLRYALKKNGLYIVYKPLDISANIKAVNRILKKLVMNEPNLGTLQDIVKALHATVAVDPAHLAEPALQAIIVFLENVRLAAEVRDMVRRIAQEVKTIGAHGGVEHLSFFKTAFAIRNPNFGAHFIPNQVTENAKIWSPPLLTYHDEAVRSATEDFLMRNLIGDIPQQSERVRSHQKEYLRELGNHSVAWIDNKFVRSRNPMRDDSRLTNILRILEHCCEAIDDTPEDQELKLKVDNIRDSVDRLVIVEEDEPSDLANSDTGSLTQEIDLLDNDYSSN</sequence>
<evidence type="ECO:0000256" key="1">
    <source>
        <dbReference type="SAM" id="MobiDB-lite"/>
    </source>
</evidence>
<protein>
    <submittedName>
        <fullName evidence="3">Ubiquitin carboxyl-terminal hydrolase 34, variant 2</fullName>
    </submittedName>
</protein>
<evidence type="ECO:0000313" key="3">
    <source>
        <dbReference type="EMBL" id="KAK6341254.1"/>
    </source>
</evidence>
<feature type="region of interest" description="Disordered" evidence="1">
    <location>
        <begin position="1"/>
        <end position="75"/>
    </location>
</feature>
<dbReference type="InterPro" id="IPR038765">
    <property type="entry name" value="Papain-like_cys_pep_sf"/>
</dbReference>
<dbReference type="PANTHER" id="PTHR24006:SF827">
    <property type="entry name" value="UBIQUITIN CARBOXYL-TERMINAL HYDROLASE 34"/>
    <property type="match status" value="1"/>
</dbReference>
<dbReference type="SUPFAM" id="SSF54001">
    <property type="entry name" value="Cysteine proteinases"/>
    <property type="match status" value="1"/>
</dbReference>
<feature type="compositionally biased region" description="Polar residues" evidence="1">
    <location>
        <begin position="37"/>
        <end position="46"/>
    </location>
</feature>
<dbReference type="Proteomes" id="UP001375240">
    <property type="component" value="Unassembled WGS sequence"/>
</dbReference>
<feature type="compositionally biased region" description="Polar residues" evidence="1">
    <location>
        <begin position="2515"/>
        <end position="2525"/>
    </location>
</feature>
<feature type="region of interest" description="Disordered" evidence="1">
    <location>
        <begin position="95"/>
        <end position="177"/>
    </location>
</feature>
<comment type="caution">
    <text evidence="3">The sequence shown here is derived from an EMBL/GenBank/DDBJ whole genome shotgun (WGS) entry which is preliminary data.</text>
</comment>
<dbReference type="Pfam" id="PF12030">
    <property type="entry name" value="DUF3517"/>
    <property type="match status" value="1"/>
</dbReference>
<dbReference type="GO" id="GO:0004843">
    <property type="term" value="F:cysteine-type deubiquitinase activity"/>
    <property type="evidence" value="ECO:0007669"/>
    <property type="project" value="InterPro"/>
</dbReference>
<dbReference type="Pfam" id="PF00443">
    <property type="entry name" value="UCH"/>
    <property type="match status" value="1"/>
</dbReference>
<keyword evidence="3" id="KW-0378">Hydrolase</keyword>
<dbReference type="InterPro" id="IPR028889">
    <property type="entry name" value="USP"/>
</dbReference>
<evidence type="ECO:0000313" key="4">
    <source>
        <dbReference type="Proteomes" id="UP001375240"/>
    </source>
</evidence>
<dbReference type="CDD" id="cd02659">
    <property type="entry name" value="peptidase_C19C"/>
    <property type="match status" value="1"/>
</dbReference>
<dbReference type="GO" id="GO:0016579">
    <property type="term" value="P:protein deubiquitination"/>
    <property type="evidence" value="ECO:0007669"/>
    <property type="project" value="InterPro"/>
</dbReference>
<dbReference type="FunFam" id="3.90.70.10:FF:000022">
    <property type="entry name" value="Ubiquitin carboxyl-terminal hydrolase 24"/>
    <property type="match status" value="1"/>
</dbReference>
<evidence type="ECO:0000259" key="2">
    <source>
        <dbReference type="PROSITE" id="PS50235"/>
    </source>
</evidence>
<dbReference type="GO" id="GO:0005829">
    <property type="term" value="C:cytosol"/>
    <property type="evidence" value="ECO:0007669"/>
    <property type="project" value="TreeGrafter"/>
</dbReference>
<dbReference type="InterPro" id="IPR050164">
    <property type="entry name" value="Peptidase_C19"/>
</dbReference>
<name>A0AAV9UIT8_9PEZI</name>
<dbReference type="Gene3D" id="3.90.70.10">
    <property type="entry name" value="Cysteine proteinases"/>
    <property type="match status" value="1"/>
</dbReference>
<dbReference type="PROSITE" id="PS00973">
    <property type="entry name" value="USP_2"/>
    <property type="match status" value="1"/>
</dbReference>
<dbReference type="PANTHER" id="PTHR24006">
    <property type="entry name" value="UBIQUITIN CARBOXYL-TERMINAL HYDROLASE"/>
    <property type="match status" value="1"/>
</dbReference>
<feature type="compositionally biased region" description="Polar residues" evidence="1">
    <location>
        <begin position="129"/>
        <end position="139"/>
    </location>
</feature>